<evidence type="ECO:0000313" key="21">
    <source>
        <dbReference type="Proteomes" id="UP000585474"/>
    </source>
</evidence>
<feature type="compositionally biased region" description="Basic residues" evidence="18">
    <location>
        <begin position="1"/>
        <end position="15"/>
    </location>
</feature>
<evidence type="ECO:0000256" key="10">
    <source>
        <dbReference type="ARBA" id="ARBA00022741"/>
    </source>
</evidence>
<keyword evidence="21" id="KW-1185">Reference proteome</keyword>
<evidence type="ECO:0000259" key="19">
    <source>
        <dbReference type="SMART" id="SM00562"/>
    </source>
</evidence>
<keyword evidence="8" id="KW-0808">Transferase</keyword>
<comment type="subunit">
    <text evidence="6">Homohexamer.</text>
</comment>
<dbReference type="InterPro" id="IPR034907">
    <property type="entry name" value="NDK-like_dom"/>
</dbReference>
<evidence type="ECO:0000256" key="1">
    <source>
        <dbReference type="ARBA" id="ARBA00000082"/>
    </source>
</evidence>
<feature type="compositionally biased region" description="Basic and acidic residues" evidence="18">
    <location>
        <begin position="83"/>
        <end position="109"/>
    </location>
</feature>
<dbReference type="GO" id="GO:0046872">
    <property type="term" value="F:metal ion binding"/>
    <property type="evidence" value="ECO:0007669"/>
    <property type="project" value="UniProtKB-KW"/>
</dbReference>
<comment type="catalytic activity">
    <reaction evidence="1">
        <text>a 2'-deoxyribonucleoside 5'-diphosphate + ATP = a 2'-deoxyribonucleoside 5'-triphosphate + ADP</text>
        <dbReference type="Rhea" id="RHEA:44640"/>
        <dbReference type="ChEBI" id="CHEBI:30616"/>
        <dbReference type="ChEBI" id="CHEBI:61560"/>
        <dbReference type="ChEBI" id="CHEBI:73316"/>
        <dbReference type="ChEBI" id="CHEBI:456216"/>
        <dbReference type="EC" id="2.7.4.6"/>
    </reaction>
</comment>
<feature type="active site" description="Pros-phosphohistidine intermediate" evidence="16">
    <location>
        <position position="1467"/>
    </location>
</feature>
<dbReference type="PROSITE" id="PS51374">
    <property type="entry name" value="NDPK_LIKE"/>
    <property type="match status" value="1"/>
</dbReference>
<dbReference type="NCBIfam" id="NF001908">
    <property type="entry name" value="PRK00668.1"/>
    <property type="match status" value="1"/>
</dbReference>
<keyword evidence="13" id="KW-0460">Magnesium</keyword>
<evidence type="ECO:0000256" key="13">
    <source>
        <dbReference type="ARBA" id="ARBA00022842"/>
    </source>
</evidence>
<dbReference type="EC" id="2.7.4.6" evidence="7"/>
<feature type="compositionally biased region" description="Basic and acidic residues" evidence="18">
    <location>
        <begin position="16"/>
        <end position="56"/>
    </location>
</feature>
<sequence>MTRSSRHKSHKQSKHSSRDAKEHSDLEEDVKMKDRNVKEEGSVRVSRDSGSSEKRKLSLGKDSSAHGNGDASEEYVASKRRKERAEDRWNGTEKEMTGESSKIDVDKSSKSTAMVDSKCKSSRRHDGGSGKKEENVDSMVEKEESKNSGRVESRRKSEKDSGRKEVQQYKDPSEWKDKECGSEKGRKVQDNKGETEARAIGSEVAKKQGSHPVDFGEEKQGKRGRENTDIQDELRNHELEKELEKRMRRRRDGSNDKDKYQVKESEDRRLSSKGERAEDGRSKDEKRKDGSYGDKHREDGDRDKRNKDDKDLEDVRDSRHGDLRYREDGDRDNRRRDDKYQEDGERDNRLRDVKYRDDGDRDNRHRDNKYHEDDRNNRHRDDKYHEAGYRDKRHRNDKYREDGDRDDRHRDDKYREDANRDDRHRDHWYLEDGSRDSRYREEKNWEDVGRDGRHRDGKQRDDSDKEKRLRDGKHRDEHSRDRTSDKSDSKRLRDKSNAADHYRKSTNRDGSPIYDDWSTRYKDDKGRRRTSDKDDHCDIKSRSTDEQHCDAAKKSMSSPRVESVSDRGRSNSHADVEATPNQSRRRSSPGVSSHAAKDHYRPSKLEESKYRDNAHEVKVQRNVTPSKECTGVTEKTSLSQSIEKSLQKYDSHLSALSAERRPKADARTSPLHMVDKSPSSTSTDRRHLNRSDVRRSLDVEDSGQRRGGSKDTKDYSGKEGRGSHELTMEILPGDELSQADGDNISISSPFARTSHLSSSSRSLLPPPAPFRIVADNHGSLEGDNRGKPSNRHRRIGDPNTVRVQGSPWRGVPNWPSPVANGFLPFQHGPPPVGFHPVMMHQFHAPPMFSVRPPMELNQSGVPYHVPDGNRFSGQGRTRGWPNPMDDSCPPPIHGWDPNNAVLGDESNIYGRLDWGHNRTLTSDRVWEASGDTWKSQNSGVSAESPSAPQKEDYSARGPADELCTDQSVLQAQNDQKQPIVLTESIDTDQSSDTHERNTLEDPKTISEMPNLSRKDDTCLAHVYLSVLDISVDLTQPELYSQFTGLMSLDQNTNLEEDDSKFLLVEETLDATMKIPNKSSSASLFSTTNDSVLQKAMSVYKKLREEVGVIKGNEIPFCNVESLESAPTLDQEDAGSDDDKPRDVVPTCDEQEAECVVSALNEVKGEDPPAIAHEKIDEPALSDSLEKPEESIPALNEVKMELDLVPKQEAFDSIIEDKSSNLENEEQSQLSSPGEAEEVSRVNNEGYNLNDIDTKCGPVLFSDVPSEAAMPESIESGSNGVGNNSYLEQRFVQLFEGQAVASAAAVSFRGKVPSLAPCGRTDSGNASRGWISGALALPAAAYMLQEQEARAAEMERTFIAIKPDGVQRGLIAEIISRFERKGFKLVAIKIVVPSNGFAQKHYYDLKERPFFNGLCNFLSSGPAVAMVWEGEGVIKYGRKLIGATDPQKSEPGTIRGDLAVVVGRNIIHGSDGPETAKDEINLWFKPEELTSYSNNAEKWIYGVN</sequence>
<comment type="caution">
    <text evidence="20">The sequence shown here is derived from an EMBL/GenBank/DDBJ whole genome shotgun (WGS) entry which is preliminary data.</text>
</comment>
<evidence type="ECO:0000256" key="11">
    <source>
        <dbReference type="ARBA" id="ARBA00022777"/>
    </source>
</evidence>
<feature type="compositionally biased region" description="Polar residues" evidence="18">
    <location>
        <begin position="621"/>
        <end position="644"/>
    </location>
</feature>
<dbReference type="GO" id="GO:0004550">
    <property type="term" value="F:nucleoside diphosphate kinase activity"/>
    <property type="evidence" value="ECO:0007669"/>
    <property type="project" value="UniProtKB-EC"/>
</dbReference>
<feature type="region of interest" description="Disordered" evidence="18">
    <location>
        <begin position="774"/>
        <end position="808"/>
    </location>
</feature>
<evidence type="ECO:0000256" key="2">
    <source>
        <dbReference type="ARBA" id="ARBA00000937"/>
    </source>
</evidence>
<feature type="compositionally biased region" description="Basic and acidic residues" evidence="18">
    <location>
        <begin position="252"/>
        <end position="390"/>
    </location>
</feature>
<evidence type="ECO:0000256" key="14">
    <source>
        <dbReference type="ARBA" id="ARBA00023080"/>
    </source>
</evidence>
<feature type="compositionally biased region" description="Basic and acidic residues" evidence="18">
    <location>
        <begin position="683"/>
        <end position="727"/>
    </location>
</feature>
<dbReference type="EMBL" id="BJWL01000015">
    <property type="protein sequence ID" value="GFZ01496.1"/>
    <property type="molecule type" value="Genomic_DNA"/>
</dbReference>
<comment type="similarity">
    <text evidence="5 16 17">Belongs to the NDK family.</text>
</comment>
<feature type="region of interest" description="Disordered" evidence="18">
    <location>
        <begin position="929"/>
        <end position="958"/>
    </location>
</feature>
<dbReference type="GO" id="GO:0006241">
    <property type="term" value="P:CTP biosynthetic process"/>
    <property type="evidence" value="ECO:0007669"/>
    <property type="project" value="InterPro"/>
</dbReference>
<evidence type="ECO:0000256" key="15">
    <source>
        <dbReference type="ARBA" id="ARBA00058621"/>
    </source>
</evidence>
<feature type="binding site" evidence="16">
    <location>
        <position position="1443"/>
    </location>
    <ligand>
        <name>ATP</name>
        <dbReference type="ChEBI" id="CHEBI:30616"/>
    </ligand>
</feature>
<feature type="compositionally biased region" description="Basic and acidic residues" evidence="18">
    <location>
        <begin position="563"/>
        <end position="576"/>
    </location>
</feature>
<evidence type="ECO:0000256" key="18">
    <source>
        <dbReference type="SAM" id="MobiDB-lite"/>
    </source>
</evidence>
<dbReference type="PROSITE" id="PS00469">
    <property type="entry name" value="NDPK"/>
    <property type="match status" value="1"/>
</dbReference>
<dbReference type="GO" id="GO:0006183">
    <property type="term" value="P:GTP biosynthetic process"/>
    <property type="evidence" value="ECO:0007669"/>
    <property type="project" value="InterPro"/>
</dbReference>
<feature type="binding site" evidence="16">
    <location>
        <position position="1437"/>
    </location>
    <ligand>
        <name>ATP</name>
        <dbReference type="ChEBI" id="CHEBI:30616"/>
    </ligand>
</feature>
<dbReference type="SMART" id="SM00562">
    <property type="entry name" value="NDK"/>
    <property type="match status" value="1"/>
</dbReference>
<keyword evidence="10" id="KW-0547">Nucleotide-binding</keyword>
<dbReference type="GO" id="GO:0006228">
    <property type="term" value="P:UTP biosynthetic process"/>
    <property type="evidence" value="ECO:0007669"/>
    <property type="project" value="InterPro"/>
</dbReference>
<dbReference type="GO" id="GO:0005524">
    <property type="term" value="F:ATP binding"/>
    <property type="evidence" value="ECO:0007669"/>
    <property type="project" value="UniProtKB-KW"/>
</dbReference>
<feature type="domain" description="Nucleoside diphosphate kinase-like" evidence="19">
    <location>
        <begin position="1353"/>
        <end position="1490"/>
    </location>
</feature>
<dbReference type="PRINTS" id="PR01243">
    <property type="entry name" value="NUCDPKINASE"/>
</dbReference>
<gene>
    <name evidence="20" type="ORF">Acr_15g0001050</name>
</gene>
<evidence type="ECO:0000256" key="7">
    <source>
        <dbReference type="ARBA" id="ARBA00012966"/>
    </source>
</evidence>
<keyword evidence="14" id="KW-0546">Nucleotide metabolism</keyword>
<organism evidence="20 21">
    <name type="scientific">Actinidia rufa</name>
    <dbReference type="NCBI Taxonomy" id="165716"/>
    <lineage>
        <taxon>Eukaryota</taxon>
        <taxon>Viridiplantae</taxon>
        <taxon>Streptophyta</taxon>
        <taxon>Embryophyta</taxon>
        <taxon>Tracheophyta</taxon>
        <taxon>Spermatophyta</taxon>
        <taxon>Magnoliopsida</taxon>
        <taxon>eudicotyledons</taxon>
        <taxon>Gunneridae</taxon>
        <taxon>Pentapetalae</taxon>
        <taxon>asterids</taxon>
        <taxon>Ericales</taxon>
        <taxon>Actinidiaceae</taxon>
        <taxon>Actinidia</taxon>
    </lineage>
</organism>
<evidence type="ECO:0000313" key="20">
    <source>
        <dbReference type="EMBL" id="GFZ01496.1"/>
    </source>
</evidence>
<dbReference type="CDD" id="cd04413">
    <property type="entry name" value="NDPk_I"/>
    <property type="match status" value="1"/>
</dbReference>
<dbReference type="GO" id="GO:0009543">
    <property type="term" value="C:chloroplast thylakoid lumen"/>
    <property type="evidence" value="ECO:0007669"/>
    <property type="project" value="UniProtKB-SubCell"/>
</dbReference>
<feature type="compositionally biased region" description="Basic and acidic residues" evidence="18">
    <location>
        <begin position="517"/>
        <end position="553"/>
    </location>
</feature>
<feature type="binding site" evidence="16">
    <location>
        <position position="1361"/>
    </location>
    <ligand>
        <name>ATP</name>
        <dbReference type="ChEBI" id="CHEBI:30616"/>
    </ligand>
</feature>
<evidence type="ECO:0000256" key="3">
    <source>
        <dbReference type="ARBA" id="ARBA00001946"/>
    </source>
</evidence>
<feature type="binding site" evidence="16">
    <location>
        <position position="1409"/>
    </location>
    <ligand>
        <name>ATP</name>
        <dbReference type="ChEBI" id="CHEBI:30616"/>
    </ligand>
</feature>
<feature type="region of interest" description="Disordered" evidence="18">
    <location>
        <begin position="1"/>
        <end position="746"/>
    </location>
</feature>
<comment type="subcellular location">
    <subcellularLocation>
        <location evidence="4">Plastid</location>
        <location evidence="4">Chloroplast thylakoid lumen</location>
    </subcellularLocation>
</comment>
<evidence type="ECO:0000256" key="12">
    <source>
        <dbReference type="ARBA" id="ARBA00022840"/>
    </source>
</evidence>
<feature type="compositionally biased region" description="Polar residues" evidence="18">
    <location>
        <begin position="932"/>
        <end position="947"/>
    </location>
</feature>
<keyword evidence="9" id="KW-0479">Metal-binding</keyword>
<evidence type="ECO:0000256" key="6">
    <source>
        <dbReference type="ARBA" id="ARBA00011643"/>
    </source>
</evidence>
<keyword evidence="11 20" id="KW-0418">Kinase</keyword>
<reference evidence="20 21" key="1">
    <citation type="submission" date="2019-07" db="EMBL/GenBank/DDBJ databases">
        <title>De Novo Assembly of kiwifruit Actinidia rufa.</title>
        <authorList>
            <person name="Sugita-Konishi S."/>
            <person name="Sato K."/>
            <person name="Mori E."/>
            <person name="Abe Y."/>
            <person name="Kisaki G."/>
            <person name="Hamano K."/>
            <person name="Suezawa K."/>
            <person name="Otani M."/>
            <person name="Fukuda T."/>
            <person name="Manabe T."/>
            <person name="Gomi K."/>
            <person name="Tabuchi M."/>
            <person name="Akimitsu K."/>
            <person name="Kataoka I."/>
        </authorList>
    </citation>
    <scope>NUCLEOTIDE SEQUENCE [LARGE SCALE GENOMIC DNA]</scope>
    <source>
        <strain evidence="21">cv. Fuchu</strain>
    </source>
</reference>
<evidence type="ECO:0000256" key="5">
    <source>
        <dbReference type="ARBA" id="ARBA00008142"/>
    </source>
</evidence>
<dbReference type="Pfam" id="PF00334">
    <property type="entry name" value="NDK"/>
    <property type="match status" value="1"/>
</dbReference>
<keyword evidence="12" id="KW-0067">ATP-binding</keyword>
<feature type="region of interest" description="Disordered" evidence="18">
    <location>
        <begin position="971"/>
        <end position="1010"/>
    </location>
</feature>
<evidence type="ECO:0000256" key="4">
    <source>
        <dbReference type="ARBA" id="ARBA00004456"/>
    </source>
</evidence>
<feature type="binding site" evidence="16">
    <location>
        <position position="1464"/>
    </location>
    <ligand>
        <name>ATP</name>
        <dbReference type="ChEBI" id="CHEBI:30616"/>
    </ligand>
</feature>
<dbReference type="InterPro" id="IPR001564">
    <property type="entry name" value="Nucleoside_diP_kinase"/>
</dbReference>
<evidence type="ECO:0000256" key="9">
    <source>
        <dbReference type="ARBA" id="ARBA00022723"/>
    </source>
</evidence>
<comment type="catalytic activity">
    <reaction evidence="2">
        <text>a ribonucleoside 5'-diphosphate + ATP = a ribonucleoside 5'-triphosphate + ADP</text>
        <dbReference type="Rhea" id="RHEA:18113"/>
        <dbReference type="ChEBI" id="CHEBI:30616"/>
        <dbReference type="ChEBI" id="CHEBI:57930"/>
        <dbReference type="ChEBI" id="CHEBI:61557"/>
        <dbReference type="ChEBI" id="CHEBI:456216"/>
        <dbReference type="EC" id="2.7.4.6"/>
    </reaction>
</comment>
<feature type="compositionally biased region" description="Basic and acidic residues" evidence="18">
    <location>
        <begin position="991"/>
        <end position="1004"/>
    </location>
</feature>
<dbReference type="Gene3D" id="3.30.70.141">
    <property type="entry name" value="Nucleoside diphosphate kinase-like domain"/>
    <property type="match status" value="1"/>
</dbReference>
<dbReference type="InterPro" id="IPR023005">
    <property type="entry name" value="Nucleoside_diP_kinase_AS"/>
</dbReference>
<feature type="binding site" evidence="16">
    <location>
        <position position="1454"/>
    </location>
    <ligand>
        <name>ATP</name>
        <dbReference type="ChEBI" id="CHEBI:30616"/>
    </ligand>
</feature>
<feature type="compositionally biased region" description="Basic and acidic residues" evidence="18">
    <location>
        <begin position="595"/>
        <end position="619"/>
    </location>
</feature>
<dbReference type="InterPro" id="IPR036850">
    <property type="entry name" value="NDK-like_dom_sf"/>
</dbReference>
<dbReference type="OrthoDB" id="1938945at2759"/>
<dbReference type="PANTHER" id="PTHR34837:SF1">
    <property type="entry name" value="LOW PROTEIN: ZINC FINGER CCCH DOMAIN PROTEIN"/>
    <property type="match status" value="1"/>
</dbReference>
<feature type="region of interest" description="Disordered" evidence="18">
    <location>
        <begin position="1217"/>
        <end position="1239"/>
    </location>
</feature>
<evidence type="ECO:0000256" key="16">
    <source>
        <dbReference type="PROSITE-ProRule" id="PRU00706"/>
    </source>
</evidence>
<proteinExistence type="inferred from homology"/>
<comment type="cofactor">
    <cofactor evidence="3">
        <name>Mg(2+)</name>
        <dbReference type="ChEBI" id="CHEBI:18420"/>
    </cofactor>
</comment>
<dbReference type="HAMAP" id="MF_00451">
    <property type="entry name" value="NDP_kinase"/>
    <property type="match status" value="1"/>
</dbReference>
<dbReference type="PANTHER" id="PTHR34837">
    <property type="entry name" value="OS05G0595500 PROTEIN"/>
    <property type="match status" value="1"/>
</dbReference>
<protein>
    <recommendedName>
        <fullName evidence="7">nucleoside-diphosphate kinase</fullName>
        <ecNumber evidence="7">2.7.4.6</ecNumber>
    </recommendedName>
</protein>
<feature type="compositionally biased region" description="Basic and acidic residues" evidence="18">
    <location>
        <begin position="398"/>
        <end position="507"/>
    </location>
</feature>
<dbReference type="FunFam" id="3.30.70.141:FF:000005">
    <property type="entry name" value="Nucleoside diphosphate kinase"/>
    <property type="match status" value="1"/>
</dbReference>
<dbReference type="Proteomes" id="UP000585474">
    <property type="component" value="Unassembled WGS sequence"/>
</dbReference>
<evidence type="ECO:0000256" key="17">
    <source>
        <dbReference type="RuleBase" id="RU004011"/>
    </source>
</evidence>
<evidence type="ECO:0000256" key="8">
    <source>
        <dbReference type="ARBA" id="ARBA00022679"/>
    </source>
</evidence>
<name>A0A7J0FS06_9ERIC</name>
<comment type="function">
    <text evidence="15">Major role in the synthesis of nucleoside triphosphates other than ATP. The ATP gamma phosphate is transferred to the NDP beta phosphate via a ping-pong mechanism, using a phosphorylated active-site intermediate. Shows the highest specificity towards GDP.</text>
</comment>
<dbReference type="SUPFAM" id="SSF54919">
    <property type="entry name" value="Nucleoside diphosphate kinase, NDK"/>
    <property type="match status" value="1"/>
</dbReference>
<feature type="compositionally biased region" description="Basic and acidic residues" evidence="18">
    <location>
        <begin position="214"/>
        <end position="245"/>
    </location>
</feature>
<accession>A0A7J0FS06</accession>
<feature type="compositionally biased region" description="Basic and acidic residues" evidence="18">
    <location>
        <begin position="124"/>
        <end position="197"/>
    </location>
</feature>